<evidence type="ECO:0000313" key="3">
    <source>
        <dbReference type="Proteomes" id="UP001372834"/>
    </source>
</evidence>
<feature type="compositionally biased region" description="Basic and acidic residues" evidence="1">
    <location>
        <begin position="148"/>
        <end position="162"/>
    </location>
</feature>
<name>A0AAN8PI06_POLSC</name>
<organism evidence="2 3">
    <name type="scientific">Polyplax serrata</name>
    <name type="common">Common mouse louse</name>
    <dbReference type="NCBI Taxonomy" id="468196"/>
    <lineage>
        <taxon>Eukaryota</taxon>
        <taxon>Metazoa</taxon>
        <taxon>Ecdysozoa</taxon>
        <taxon>Arthropoda</taxon>
        <taxon>Hexapoda</taxon>
        <taxon>Insecta</taxon>
        <taxon>Pterygota</taxon>
        <taxon>Neoptera</taxon>
        <taxon>Paraneoptera</taxon>
        <taxon>Psocodea</taxon>
        <taxon>Troctomorpha</taxon>
        <taxon>Phthiraptera</taxon>
        <taxon>Anoplura</taxon>
        <taxon>Polyplacidae</taxon>
        <taxon>Polyplax</taxon>
    </lineage>
</organism>
<feature type="region of interest" description="Disordered" evidence="1">
    <location>
        <begin position="143"/>
        <end position="164"/>
    </location>
</feature>
<feature type="compositionally biased region" description="Basic and acidic residues" evidence="1">
    <location>
        <begin position="242"/>
        <end position="254"/>
    </location>
</feature>
<feature type="region of interest" description="Disordered" evidence="1">
    <location>
        <begin position="228"/>
        <end position="254"/>
    </location>
</feature>
<dbReference type="EMBL" id="JAWJWE010000006">
    <property type="protein sequence ID" value="KAK6632930.1"/>
    <property type="molecule type" value="Genomic_DNA"/>
</dbReference>
<reference evidence="2 3" key="1">
    <citation type="submission" date="2023-10" db="EMBL/GenBank/DDBJ databases">
        <title>Genomes of two closely related lineages of the louse Polyplax serrata with different host specificities.</title>
        <authorList>
            <person name="Martinu J."/>
            <person name="Tarabai H."/>
            <person name="Stefka J."/>
            <person name="Hypsa V."/>
        </authorList>
    </citation>
    <scope>NUCLEOTIDE SEQUENCE [LARGE SCALE GENOMIC DNA]</scope>
    <source>
        <strain evidence="2">HR10_N</strain>
    </source>
</reference>
<dbReference type="AlphaFoldDB" id="A0AAN8PI06"/>
<proteinExistence type="predicted"/>
<sequence length="404" mass="47442">MITSEERYPECGRSWYHHLPICAVPTKDKLKPEQVSSCKDVLVILGLTQRKSQIAIRKLENPMDITKIKIKWSMHQSEPKRRIFSEEESIPFHEYLNIEVQEDPELGKRNEKVMGTAHDMHHPHPPDAYQIPDFIKVELNETDNQTEPETRLYPEEAPRGSETDSTNYTWRHLQNMTPNVEFLSHLTATPATVIRTIKKEKQNGKTKGNRLSLRLQLTPWESERLFKRREQNRKRKALQRAQETEEQRNARREKERLAKAALRASESIEKRLVRRERDRIAKAISRAVETEEQRRIRREKNRMAMAALRAAQTEEERIIRREKDRIKKAALRAFETEEQKKVRREKNRIAMAIRRANRSGQERNYLKNVNPIQKPSFRSSCLIPVDKAAGRTPSRGDVENVAAT</sequence>
<protein>
    <submittedName>
        <fullName evidence="2">Uncharacterized protein</fullName>
    </submittedName>
</protein>
<dbReference type="Proteomes" id="UP001372834">
    <property type="component" value="Unassembled WGS sequence"/>
</dbReference>
<evidence type="ECO:0000256" key="1">
    <source>
        <dbReference type="SAM" id="MobiDB-lite"/>
    </source>
</evidence>
<accession>A0AAN8PI06</accession>
<comment type="caution">
    <text evidence="2">The sequence shown here is derived from an EMBL/GenBank/DDBJ whole genome shotgun (WGS) entry which is preliminary data.</text>
</comment>
<evidence type="ECO:0000313" key="2">
    <source>
        <dbReference type="EMBL" id="KAK6632930.1"/>
    </source>
</evidence>
<gene>
    <name evidence="2" type="ORF">RUM43_012673</name>
</gene>